<keyword evidence="2" id="KW-1185">Reference proteome</keyword>
<evidence type="ECO:0000313" key="2">
    <source>
        <dbReference type="Proteomes" id="UP000078540"/>
    </source>
</evidence>
<protein>
    <submittedName>
        <fullName evidence="1">Uncharacterized protein</fullName>
    </submittedName>
</protein>
<sequence>MNRRIVFVMRLLGIGREGLNIFYNFMDICNGLTKDAYNKIAEHIYSVTKAEFESCAQRVINEENKENEKEDGVTTLIAYYSGKIIDLAIRRNVNSVENMKKAIMATYHMYSTNENSRHEDCPPGADSWWQKSQAIGESTNFNSAPLHPDVQKHILPIYEDLSQIYFKDVWVATRRMKVLTQLHSASLQSIYIVS</sequence>
<dbReference type="Proteomes" id="UP000078540">
    <property type="component" value="Unassembled WGS sequence"/>
</dbReference>
<evidence type="ECO:0000313" key="1">
    <source>
        <dbReference type="EMBL" id="KYM81197.1"/>
    </source>
</evidence>
<name>A0A195BAE5_9HYME</name>
<dbReference type="AlphaFoldDB" id="A0A195BAE5"/>
<gene>
    <name evidence="1" type="ORF">ALC53_08268</name>
</gene>
<accession>A0A195BAE5</accession>
<organism evidence="1 2">
    <name type="scientific">Atta colombica</name>
    <dbReference type="NCBI Taxonomy" id="520822"/>
    <lineage>
        <taxon>Eukaryota</taxon>
        <taxon>Metazoa</taxon>
        <taxon>Ecdysozoa</taxon>
        <taxon>Arthropoda</taxon>
        <taxon>Hexapoda</taxon>
        <taxon>Insecta</taxon>
        <taxon>Pterygota</taxon>
        <taxon>Neoptera</taxon>
        <taxon>Endopterygota</taxon>
        <taxon>Hymenoptera</taxon>
        <taxon>Apocrita</taxon>
        <taxon>Aculeata</taxon>
        <taxon>Formicoidea</taxon>
        <taxon>Formicidae</taxon>
        <taxon>Myrmicinae</taxon>
        <taxon>Atta</taxon>
    </lineage>
</organism>
<dbReference type="EMBL" id="KQ976540">
    <property type="protein sequence ID" value="KYM81197.1"/>
    <property type="molecule type" value="Genomic_DNA"/>
</dbReference>
<proteinExistence type="predicted"/>
<reference evidence="1 2" key="1">
    <citation type="submission" date="2015-09" db="EMBL/GenBank/DDBJ databases">
        <title>Atta colombica WGS genome.</title>
        <authorList>
            <person name="Nygaard S."/>
            <person name="Hu H."/>
            <person name="Boomsma J."/>
            <person name="Zhang G."/>
        </authorList>
    </citation>
    <scope>NUCLEOTIDE SEQUENCE [LARGE SCALE GENOMIC DNA]</scope>
    <source>
        <strain evidence="1">Treedump-2</strain>
        <tissue evidence="1">Whole body</tissue>
    </source>
</reference>